<dbReference type="InterPro" id="IPR036390">
    <property type="entry name" value="WH_DNA-bd_sf"/>
</dbReference>
<gene>
    <name evidence="6" type="ORF">FSC37_01855</name>
</gene>
<dbReference type="PANTHER" id="PTHR30579">
    <property type="entry name" value="TRANSCRIPTIONAL REGULATOR"/>
    <property type="match status" value="1"/>
</dbReference>
<evidence type="ECO:0000256" key="2">
    <source>
        <dbReference type="ARBA" id="ARBA00023015"/>
    </source>
</evidence>
<dbReference type="Gene3D" id="1.10.10.10">
    <property type="entry name" value="Winged helix-like DNA-binding domain superfamily/Winged helix DNA-binding domain"/>
    <property type="match status" value="1"/>
</dbReference>
<dbReference type="InterPro" id="IPR036388">
    <property type="entry name" value="WH-like_DNA-bd_sf"/>
</dbReference>
<dbReference type="GO" id="GO:0003677">
    <property type="term" value="F:DNA binding"/>
    <property type="evidence" value="ECO:0007669"/>
    <property type="project" value="UniProtKB-KW"/>
</dbReference>
<dbReference type="InterPro" id="IPR005119">
    <property type="entry name" value="LysR_subst-bd"/>
</dbReference>
<dbReference type="InterPro" id="IPR050176">
    <property type="entry name" value="LTTR"/>
</dbReference>
<dbReference type="NCBIfam" id="TIGR03298">
    <property type="entry name" value="argP"/>
    <property type="match status" value="1"/>
</dbReference>
<dbReference type="PRINTS" id="PR00039">
    <property type="entry name" value="HTHLYSR"/>
</dbReference>
<protein>
    <submittedName>
        <fullName evidence="6">LysR family transcriptional regulator ArgP</fullName>
    </submittedName>
</protein>
<dbReference type="NCBIfam" id="NF002964">
    <property type="entry name" value="PRK03635.1"/>
    <property type="match status" value="1"/>
</dbReference>
<keyword evidence="7" id="KW-1185">Reference proteome</keyword>
<accession>A0A5C6U0F8</accession>
<dbReference type="Pfam" id="PF03466">
    <property type="entry name" value="LysR_substrate"/>
    <property type="match status" value="1"/>
</dbReference>
<dbReference type="PROSITE" id="PS50931">
    <property type="entry name" value="HTH_LYSR"/>
    <property type="match status" value="1"/>
</dbReference>
<dbReference type="NCBIfam" id="NF009888">
    <property type="entry name" value="PRK13348.1"/>
    <property type="match status" value="1"/>
</dbReference>
<keyword evidence="3" id="KW-0238">DNA-binding</keyword>
<evidence type="ECO:0000313" key="7">
    <source>
        <dbReference type="Proteomes" id="UP000321832"/>
    </source>
</evidence>
<comment type="caution">
    <text evidence="6">The sequence shown here is derived from an EMBL/GenBank/DDBJ whole genome shotgun (WGS) entry which is preliminary data.</text>
</comment>
<dbReference type="AlphaFoldDB" id="A0A5C6U0F8"/>
<dbReference type="InterPro" id="IPR017685">
    <property type="entry name" value="ArgP"/>
</dbReference>
<evidence type="ECO:0000256" key="3">
    <source>
        <dbReference type="ARBA" id="ARBA00023125"/>
    </source>
</evidence>
<dbReference type="SUPFAM" id="SSF46785">
    <property type="entry name" value="Winged helix' DNA-binding domain"/>
    <property type="match status" value="1"/>
</dbReference>
<name>A0A5C6U0F8_9BURK</name>
<keyword evidence="2" id="KW-0805">Transcription regulation</keyword>
<evidence type="ECO:0000259" key="5">
    <source>
        <dbReference type="PROSITE" id="PS50931"/>
    </source>
</evidence>
<evidence type="ECO:0000256" key="4">
    <source>
        <dbReference type="ARBA" id="ARBA00023163"/>
    </source>
</evidence>
<dbReference type="Pfam" id="PF00126">
    <property type="entry name" value="HTH_1"/>
    <property type="match status" value="1"/>
</dbReference>
<dbReference type="SUPFAM" id="SSF53850">
    <property type="entry name" value="Periplasmic binding protein-like II"/>
    <property type="match status" value="1"/>
</dbReference>
<feature type="domain" description="HTH lysR-type" evidence="5">
    <location>
        <begin position="3"/>
        <end position="59"/>
    </location>
</feature>
<evidence type="ECO:0000256" key="1">
    <source>
        <dbReference type="ARBA" id="ARBA00009437"/>
    </source>
</evidence>
<dbReference type="EMBL" id="VOPW01000001">
    <property type="protein sequence ID" value="TXC65306.1"/>
    <property type="molecule type" value="Genomic_DNA"/>
</dbReference>
<sequence length="308" mass="33397">MQLDSRQLAAFAAVLHEGSFEAAARALHVTPSAVSQRIKALEERLGRVLIRRGSPCAATEAGESLQRHAQQLQVLEAQALAPFGLEAGAAAALPLSIAVNADSLATWFVPALAAVRERHDIAIDLHVEDQDHSSELLRQGRVLAAVSAEPAPVQGCRVAPLGRMRYRAVASPAFMRRHFPRGVDDEALAQAPCNVFNQKDQLQARFLRLLTRRRLQPPQHRIPSTHGFIHAALHGLGWGMNPEDLVAPLLARGDLVELAPGCTLDVPLYWQRWSLEAPVLRTLSEAVAAAARAGLQPPDTPPNAGERR</sequence>
<comment type="similarity">
    <text evidence="1">Belongs to the LysR transcriptional regulatory family.</text>
</comment>
<dbReference type="Proteomes" id="UP000321832">
    <property type="component" value="Unassembled WGS sequence"/>
</dbReference>
<keyword evidence="4" id="KW-0804">Transcription</keyword>
<dbReference type="InterPro" id="IPR000847">
    <property type="entry name" value="LysR_HTH_N"/>
</dbReference>
<reference evidence="6 7" key="1">
    <citation type="submission" date="2019-08" db="EMBL/GenBank/DDBJ databases">
        <authorList>
            <person name="Khan S.A."/>
            <person name="Jeon C.O."/>
            <person name="Jeong S.E."/>
        </authorList>
    </citation>
    <scope>NUCLEOTIDE SEQUENCE [LARGE SCALE GENOMIC DNA]</scope>
    <source>
        <strain evidence="7">IMCC1728</strain>
    </source>
</reference>
<evidence type="ECO:0000313" key="6">
    <source>
        <dbReference type="EMBL" id="TXC65306.1"/>
    </source>
</evidence>
<organism evidence="6 7">
    <name type="scientific">Piscinibacter aquaticus</name>
    <dbReference type="NCBI Taxonomy" id="392597"/>
    <lineage>
        <taxon>Bacteria</taxon>
        <taxon>Pseudomonadati</taxon>
        <taxon>Pseudomonadota</taxon>
        <taxon>Betaproteobacteria</taxon>
        <taxon>Burkholderiales</taxon>
        <taxon>Sphaerotilaceae</taxon>
        <taxon>Piscinibacter</taxon>
    </lineage>
</organism>
<dbReference type="PANTHER" id="PTHR30579:SF2">
    <property type="entry name" value="HTH-TYPE TRANSCRIPTIONAL REGULATOR ARGP"/>
    <property type="match status" value="1"/>
</dbReference>
<proteinExistence type="inferred from homology"/>
<dbReference type="Gene3D" id="3.40.190.290">
    <property type="match status" value="1"/>
</dbReference>
<dbReference type="GO" id="GO:0003700">
    <property type="term" value="F:DNA-binding transcription factor activity"/>
    <property type="evidence" value="ECO:0007669"/>
    <property type="project" value="InterPro"/>
</dbReference>